<organism evidence="2">
    <name type="scientific">Trichodesmium erythraeum (strain IMS101)</name>
    <dbReference type="NCBI Taxonomy" id="203124"/>
    <lineage>
        <taxon>Bacteria</taxon>
        <taxon>Bacillati</taxon>
        <taxon>Cyanobacteriota</taxon>
        <taxon>Cyanophyceae</taxon>
        <taxon>Oscillatoriophycideae</taxon>
        <taxon>Oscillatoriales</taxon>
        <taxon>Microcoleaceae</taxon>
        <taxon>Trichodesmium</taxon>
    </lineage>
</organism>
<feature type="compositionally biased region" description="Basic and acidic residues" evidence="1">
    <location>
        <begin position="248"/>
        <end position="257"/>
    </location>
</feature>
<dbReference type="EMBL" id="CP000393">
    <property type="protein sequence ID" value="ABG49787.1"/>
    <property type="molecule type" value="Genomic_DNA"/>
</dbReference>
<dbReference type="HOGENOM" id="CLU_049735_0_0_3"/>
<evidence type="ECO:0008006" key="3">
    <source>
        <dbReference type="Google" id="ProtNLM"/>
    </source>
</evidence>
<dbReference type="InterPro" id="IPR025569">
    <property type="entry name" value="DUF4335"/>
</dbReference>
<feature type="region of interest" description="Disordered" evidence="1">
    <location>
        <begin position="197"/>
        <end position="264"/>
    </location>
</feature>
<dbReference type="OrthoDB" id="423373at2"/>
<feature type="compositionally biased region" description="Polar residues" evidence="1">
    <location>
        <begin position="212"/>
        <end position="233"/>
    </location>
</feature>
<reference evidence="2" key="1">
    <citation type="submission" date="2006-06" db="EMBL/GenBank/DDBJ databases">
        <title>Complete sequence of Trichodesmium erythraeum IMS101.</title>
        <authorList>
            <consortium name="US DOE Joint Genome Institute"/>
            <person name="Copeland A."/>
            <person name="Lucas S."/>
            <person name="Lapidus A."/>
            <person name="Barry K."/>
            <person name="Detter J.C."/>
            <person name="Glavina del Rio T."/>
            <person name="Hammon N."/>
            <person name="Israni S."/>
            <person name="Dalin E."/>
            <person name="Tice H."/>
            <person name="Pitluck S."/>
            <person name="Kiss H."/>
            <person name="Munk A.C."/>
            <person name="Brettin T."/>
            <person name="Bruce D."/>
            <person name="Han C."/>
            <person name="Tapia R."/>
            <person name="Gilna P."/>
            <person name="Schmutz J."/>
            <person name="Larimer F."/>
            <person name="Land M."/>
            <person name="Hauser L."/>
            <person name="Kyrpides N."/>
            <person name="Kim E."/>
            <person name="Richardson P."/>
        </authorList>
    </citation>
    <scope>NUCLEOTIDE SEQUENCE [LARGE SCALE GENOMIC DNA]</scope>
    <source>
        <strain evidence="2">IMS101</strain>
    </source>
</reference>
<dbReference type="KEGG" id="ter:Tery_0310"/>
<accession>Q119N7</accession>
<dbReference type="STRING" id="203124.Tery_0310"/>
<evidence type="ECO:0000256" key="1">
    <source>
        <dbReference type="SAM" id="MobiDB-lite"/>
    </source>
</evidence>
<gene>
    <name evidence="2" type="ordered locus">Tery_0310</name>
</gene>
<name>Q119N7_TRIEI</name>
<dbReference type="eggNOG" id="COG3468">
    <property type="taxonomic scope" value="Bacteria"/>
</dbReference>
<proteinExistence type="predicted"/>
<dbReference type="AlphaFoldDB" id="Q119N7"/>
<sequence length="362" mass="39970">MTIKRQYSLPNCKLILQGWSDTGETLNLSPGQGQVLSTLMSAECHLHGQESPLTGGRDFFESLVREVSSYTQEFLSGISSPKHHSQSPELLHLQKIDANVHRLTLSDSNISPKKHQQPERIIDLTTVELFDLVEAIDQFIADTLTLPDFSLSLIPVSRKLANSGEPLASKVMPAAVGVSGLAIAALALFFIPIPEIQRPKDPQPKSNDSESVDNLETSPTGTPEPGFNQTPTPKSREYSPESTTNNSYEKKLSEKNLESSLTTSSEITDAKEIERLQNLLSKTINNNWRTEINTNLIYRVKVAADGSIIGYKPISSTAADEVDKVPLPDLLNQQALSRDNNQSTTEFKVLFTKQGFVEVEPW</sequence>
<dbReference type="Pfam" id="PF14233">
    <property type="entry name" value="DUF4335"/>
    <property type="match status" value="1"/>
</dbReference>
<dbReference type="RefSeq" id="WP_011610183.1">
    <property type="nucleotide sequence ID" value="NC_008312.1"/>
</dbReference>
<evidence type="ECO:0000313" key="2">
    <source>
        <dbReference type="EMBL" id="ABG49787.1"/>
    </source>
</evidence>
<protein>
    <recommendedName>
        <fullName evidence="3">DUF4335 domain-containing protein</fullName>
    </recommendedName>
</protein>